<dbReference type="eggNOG" id="ENOG502R4XB">
    <property type="taxonomic scope" value="Eukaryota"/>
</dbReference>
<dbReference type="VEuPathDB" id="FungiDB:HMPREF1120_05886"/>
<feature type="region of interest" description="Disordered" evidence="1">
    <location>
        <begin position="47"/>
        <end position="70"/>
    </location>
</feature>
<dbReference type="EMBL" id="JH226134">
    <property type="protein sequence ID" value="EHY57863.1"/>
    <property type="molecule type" value="Genomic_DNA"/>
</dbReference>
<dbReference type="AlphaFoldDB" id="H6C237"/>
<reference evidence="3" key="1">
    <citation type="submission" date="2011-07" db="EMBL/GenBank/DDBJ databases">
        <title>The Genome Sequence of Exophiala (Wangiella) dermatitidis NIH/UT8656.</title>
        <authorList>
            <consortium name="The Broad Institute Genome Sequencing Platform"/>
            <person name="Cuomo C."/>
            <person name="Wang Z."/>
            <person name="Hunicke-Smith S."/>
            <person name="Szanislo P.J."/>
            <person name="Earl A."/>
            <person name="Young S.K."/>
            <person name="Zeng Q."/>
            <person name="Gargeya S."/>
            <person name="Fitzgerald M."/>
            <person name="Haas B."/>
            <person name="Abouelleil A."/>
            <person name="Alvarado L."/>
            <person name="Arachchi H.M."/>
            <person name="Berlin A."/>
            <person name="Brown A."/>
            <person name="Chapman S.B."/>
            <person name="Chen Z."/>
            <person name="Dunbar C."/>
            <person name="Freedman E."/>
            <person name="Gearin G."/>
            <person name="Gellesch M."/>
            <person name="Goldberg J."/>
            <person name="Griggs A."/>
            <person name="Gujja S."/>
            <person name="Heiman D."/>
            <person name="Howarth C."/>
            <person name="Larson L."/>
            <person name="Lui A."/>
            <person name="MacDonald P.J.P."/>
            <person name="Montmayeur A."/>
            <person name="Murphy C."/>
            <person name="Neiman D."/>
            <person name="Pearson M."/>
            <person name="Priest M."/>
            <person name="Roberts A."/>
            <person name="Saif S."/>
            <person name="Shea T."/>
            <person name="Shenoy N."/>
            <person name="Sisk P."/>
            <person name="Stolte C."/>
            <person name="Sykes S."/>
            <person name="Wortman J."/>
            <person name="Nusbaum C."/>
            <person name="Birren B."/>
        </authorList>
    </citation>
    <scope>NUCLEOTIDE SEQUENCE</scope>
    <source>
        <strain evidence="3">NIH/UT8656</strain>
    </source>
</reference>
<dbReference type="HOGENOM" id="CLU_075103_0_0_1"/>
<dbReference type="RefSeq" id="XP_009158324.1">
    <property type="nucleotide sequence ID" value="XM_009160076.1"/>
</dbReference>
<dbReference type="InParanoid" id="H6C237"/>
<evidence type="ECO:0000313" key="4">
    <source>
        <dbReference type="Proteomes" id="UP000007304"/>
    </source>
</evidence>
<proteinExistence type="predicted"/>
<protein>
    <recommendedName>
        <fullName evidence="5">Mid2 domain-containing protein</fullName>
    </recommendedName>
</protein>
<feature type="compositionally biased region" description="Pro residues" evidence="1">
    <location>
        <begin position="54"/>
        <end position="63"/>
    </location>
</feature>
<evidence type="ECO:0000256" key="1">
    <source>
        <dbReference type="SAM" id="MobiDB-lite"/>
    </source>
</evidence>
<accession>H6C237</accession>
<evidence type="ECO:0008006" key="5">
    <source>
        <dbReference type="Google" id="ProtNLM"/>
    </source>
</evidence>
<dbReference type="STRING" id="858893.H6C237"/>
<keyword evidence="2" id="KW-1133">Transmembrane helix</keyword>
<evidence type="ECO:0000256" key="2">
    <source>
        <dbReference type="SAM" id="Phobius"/>
    </source>
</evidence>
<keyword evidence="2" id="KW-0812">Transmembrane</keyword>
<dbReference type="Proteomes" id="UP000007304">
    <property type="component" value="Unassembled WGS sequence"/>
</dbReference>
<keyword evidence="4" id="KW-1185">Reference proteome</keyword>
<evidence type="ECO:0000313" key="3">
    <source>
        <dbReference type="EMBL" id="EHY57863.1"/>
    </source>
</evidence>
<sequence>MSLVTQTQTVTDTATTVVPADTTIVTDVTTTITSHFYTTLTATHGQTVTISSPSPSPPAPPAAPTTKYTPTPIIATTTETSSVTITEIDVYLQNDHGSLYSTWVISLPVATGPATTSSEPPTPLIYVVEPQQQHHGGWDGWSTGAKVGLIVGSVLAGLLPLSLIFWCCKRRKIWVVHGWPWSTAAHVARPPHPGQPTFVNGPVLPLNHPHPHGRAAYGYG</sequence>
<dbReference type="OrthoDB" id="4161447at2759"/>
<dbReference type="GeneID" id="20310525"/>
<gene>
    <name evidence="3" type="ORF">HMPREF1120_05886</name>
</gene>
<feature type="transmembrane region" description="Helical" evidence="2">
    <location>
        <begin position="147"/>
        <end position="168"/>
    </location>
</feature>
<name>H6C237_EXODN</name>
<keyword evidence="2" id="KW-0472">Membrane</keyword>
<organism evidence="3 4">
    <name type="scientific">Exophiala dermatitidis (strain ATCC 34100 / CBS 525.76 / NIH/UT8656)</name>
    <name type="common">Black yeast</name>
    <name type="synonym">Wangiella dermatitidis</name>
    <dbReference type="NCBI Taxonomy" id="858893"/>
    <lineage>
        <taxon>Eukaryota</taxon>
        <taxon>Fungi</taxon>
        <taxon>Dikarya</taxon>
        <taxon>Ascomycota</taxon>
        <taxon>Pezizomycotina</taxon>
        <taxon>Eurotiomycetes</taxon>
        <taxon>Chaetothyriomycetidae</taxon>
        <taxon>Chaetothyriales</taxon>
        <taxon>Herpotrichiellaceae</taxon>
        <taxon>Exophiala</taxon>
    </lineage>
</organism>